<reference evidence="1" key="2">
    <citation type="journal article" date="2015" name="Data Brief">
        <title>Shoot transcriptome of the giant reed, Arundo donax.</title>
        <authorList>
            <person name="Barrero R.A."/>
            <person name="Guerrero F.D."/>
            <person name="Moolhuijzen P."/>
            <person name="Goolsby J.A."/>
            <person name="Tidwell J."/>
            <person name="Bellgard S.E."/>
            <person name="Bellgard M.I."/>
        </authorList>
    </citation>
    <scope>NUCLEOTIDE SEQUENCE</scope>
    <source>
        <tissue evidence="1">Shoot tissue taken approximately 20 cm above the soil surface</tissue>
    </source>
</reference>
<dbReference type="EMBL" id="GBRH01247985">
    <property type="protein sequence ID" value="JAD49910.1"/>
    <property type="molecule type" value="Transcribed_RNA"/>
</dbReference>
<proteinExistence type="predicted"/>
<organism evidence="1">
    <name type="scientific">Arundo donax</name>
    <name type="common">Giant reed</name>
    <name type="synonym">Donax arundinaceus</name>
    <dbReference type="NCBI Taxonomy" id="35708"/>
    <lineage>
        <taxon>Eukaryota</taxon>
        <taxon>Viridiplantae</taxon>
        <taxon>Streptophyta</taxon>
        <taxon>Embryophyta</taxon>
        <taxon>Tracheophyta</taxon>
        <taxon>Spermatophyta</taxon>
        <taxon>Magnoliopsida</taxon>
        <taxon>Liliopsida</taxon>
        <taxon>Poales</taxon>
        <taxon>Poaceae</taxon>
        <taxon>PACMAD clade</taxon>
        <taxon>Arundinoideae</taxon>
        <taxon>Arundineae</taxon>
        <taxon>Arundo</taxon>
    </lineage>
</organism>
<evidence type="ECO:0000313" key="1">
    <source>
        <dbReference type="EMBL" id="JAD49910.1"/>
    </source>
</evidence>
<protein>
    <submittedName>
        <fullName evidence="1">Uncharacterized protein</fullName>
    </submittedName>
</protein>
<accession>A0A0A9ALT0</accession>
<reference evidence="1" key="1">
    <citation type="submission" date="2014-09" db="EMBL/GenBank/DDBJ databases">
        <authorList>
            <person name="Magalhaes I.L.F."/>
            <person name="Oliveira U."/>
            <person name="Santos F.R."/>
            <person name="Vidigal T.H.D.A."/>
            <person name="Brescovit A.D."/>
            <person name="Santos A.J."/>
        </authorList>
    </citation>
    <scope>NUCLEOTIDE SEQUENCE</scope>
    <source>
        <tissue evidence="1">Shoot tissue taken approximately 20 cm above the soil surface</tissue>
    </source>
</reference>
<dbReference type="AlphaFoldDB" id="A0A0A9ALT0"/>
<sequence>MMKISGTSFFIVILPKPYDISSE</sequence>
<name>A0A0A9ALT0_ARUDO</name>